<reference evidence="7 8" key="1">
    <citation type="submission" date="2023-05" db="EMBL/GenBank/DDBJ databases">
        <title>YMD87, complete Genome.</title>
        <authorList>
            <person name="Zhang J."/>
            <person name="Xu X."/>
        </authorList>
    </citation>
    <scope>NUCLEOTIDE SEQUENCE [LARGE SCALE GENOMIC DNA]</scope>
    <source>
        <strain evidence="7 8">YMD87</strain>
    </source>
</reference>
<sequence>MGFDTALRLTEILLALAMIQQSLEHLVSYPDERRLHGPRLGLCLLLLAGFHSDWVIWALMGLALLILHRFQGPYNGGSDKMTVLILTCLALVHLAPSPRLAELAFAYLGVQLVLSYFISGWIKVINPAWRSGEALADVFRFSAYPVSEGLRGWADRPRALFLAGWAVMGLELAFPLALLHPLALAGALVLTASFHFSNACFFGLNRFFWIWLAAYPSILWLQGRLVG</sequence>
<dbReference type="InterPro" id="IPR011020">
    <property type="entry name" value="HTTM-like"/>
</dbReference>
<name>A0ABY8QKB7_9RHOB</name>
<dbReference type="Proteomes" id="UP001241605">
    <property type="component" value="Chromosome"/>
</dbReference>
<evidence type="ECO:0000256" key="5">
    <source>
        <dbReference type="SAM" id="Phobius"/>
    </source>
</evidence>
<gene>
    <name evidence="7" type="ORF">QF118_02555</name>
</gene>
<evidence type="ECO:0000313" key="8">
    <source>
        <dbReference type="Proteomes" id="UP001241605"/>
    </source>
</evidence>
<protein>
    <submittedName>
        <fullName evidence="7">HTTM domain-containing protein</fullName>
    </submittedName>
</protein>
<dbReference type="SMART" id="SM00752">
    <property type="entry name" value="HTTM"/>
    <property type="match status" value="1"/>
</dbReference>
<evidence type="ECO:0000313" key="7">
    <source>
        <dbReference type="EMBL" id="WGW04446.1"/>
    </source>
</evidence>
<keyword evidence="4 5" id="KW-0472">Membrane</keyword>
<keyword evidence="3 5" id="KW-1133">Transmembrane helix</keyword>
<evidence type="ECO:0000256" key="4">
    <source>
        <dbReference type="ARBA" id="ARBA00023136"/>
    </source>
</evidence>
<keyword evidence="8" id="KW-1185">Reference proteome</keyword>
<dbReference type="InterPro" id="IPR053934">
    <property type="entry name" value="HTTM_dom"/>
</dbReference>
<evidence type="ECO:0000256" key="2">
    <source>
        <dbReference type="ARBA" id="ARBA00022692"/>
    </source>
</evidence>
<keyword evidence="2 5" id="KW-0812">Transmembrane</keyword>
<evidence type="ECO:0000256" key="1">
    <source>
        <dbReference type="ARBA" id="ARBA00004127"/>
    </source>
</evidence>
<feature type="domain" description="HTTM-like" evidence="6">
    <location>
        <begin position="2"/>
        <end position="223"/>
    </location>
</feature>
<comment type="subcellular location">
    <subcellularLocation>
        <location evidence="1">Endomembrane system</location>
        <topology evidence="1">Multi-pass membrane protein</topology>
    </subcellularLocation>
</comment>
<proteinExistence type="predicted"/>
<evidence type="ECO:0000259" key="6">
    <source>
        <dbReference type="SMART" id="SM00752"/>
    </source>
</evidence>
<dbReference type="EMBL" id="CP124616">
    <property type="protein sequence ID" value="WGW04446.1"/>
    <property type="molecule type" value="Genomic_DNA"/>
</dbReference>
<accession>A0ABY8QKB7</accession>
<evidence type="ECO:0000256" key="3">
    <source>
        <dbReference type="ARBA" id="ARBA00022989"/>
    </source>
</evidence>
<dbReference type="RefSeq" id="WP_282301080.1">
    <property type="nucleotide sequence ID" value="NZ_CP124616.1"/>
</dbReference>
<feature type="transmembrane region" description="Helical" evidence="5">
    <location>
        <begin position="82"/>
        <end position="98"/>
    </location>
</feature>
<feature type="transmembrane region" description="Helical" evidence="5">
    <location>
        <begin position="104"/>
        <end position="122"/>
    </location>
</feature>
<feature type="transmembrane region" description="Helical" evidence="5">
    <location>
        <begin position="54"/>
        <end position="70"/>
    </location>
</feature>
<dbReference type="Pfam" id="PF05090">
    <property type="entry name" value="HTTM"/>
    <property type="match status" value="1"/>
</dbReference>
<organism evidence="7 8">
    <name type="scientific">Tropicibacter oceani</name>
    <dbReference type="NCBI Taxonomy" id="3058420"/>
    <lineage>
        <taxon>Bacteria</taxon>
        <taxon>Pseudomonadati</taxon>
        <taxon>Pseudomonadota</taxon>
        <taxon>Alphaproteobacteria</taxon>
        <taxon>Rhodobacterales</taxon>
        <taxon>Roseobacteraceae</taxon>
        <taxon>Tropicibacter</taxon>
    </lineage>
</organism>